<dbReference type="GO" id="GO:0006269">
    <property type="term" value="P:DNA replication, synthesis of primer"/>
    <property type="evidence" value="ECO:0007669"/>
    <property type="project" value="UniProtKB-UniRule"/>
</dbReference>
<dbReference type="NCBIfam" id="TIGR01391">
    <property type="entry name" value="dnaG"/>
    <property type="match status" value="1"/>
</dbReference>
<dbReference type="PIRSF" id="PIRSF002811">
    <property type="entry name" value="DnaG"/>
    <property type="match status" value="1"/>
</dbReference>
<dbReference type="GO" id="GO:0005524">
    <property type="term" value="F:ATP binding"/>
    <property type="evidence" value="ECO:0007669"/>
    <property type="project" value="InterPro"/>
</dbReference>
<evidence type="ECO:0000256" key="9">
    <source>
        <dbReference type="ARBA" id="ARBA00022842"/>
    </source>
</evidence>
<dbReference type="KEGG" id="bpf:BpOF4_13725"/>
<evidence type="ECO:0000256" key="7">
    <source>
        <dbReference type="ARBA" id="ARBA00022771"/>
    </source>
</evidence>
<dbReference type="InterPro" id="IPR013264">
    <property type="entry name" value="DNAG_N"/>
</dbReference>
<dbReference type="GO" id="GO:0008270">
    <property type="term" value="F:zinc ion binding"/>
    <property type="evidence" value="ECO:0007669"/>
    <property type="project" value="UniProtKB-UniRule"/>
</dbReference>
<dbReference type="InterPro" id="IPR006295">
    <property type="entry name" value="DNA_primase_DnaG"/>
</dbReference>
<evidence type="ECO:0000256" key="8">
    <source>
        <dbReference type="ARBA" id="ARBA00022833"/>
    </source>
</evidence>
<dbReference type="InterPro" id="IPR019475">
    <property type="entry name" value="DNA_primase_DnaB-bd"/>
</dbReference>
<gene>
    <name evidence="12 16" type="primary">dnaG</name>
    <name evidence="16" type="ordered locus">BpOF4_13725</name>
</gene>
<dbReference type="PANTHER" id="PTHR30313">
    <property type="entry name" value="DNA PRIMASE"/>
    <property type="match status" value="1"/>
</dbReference>
<dbReference type="PANTHER" id="PTHR30313:SF2">
    <property type="entry name" value="DNA PRIMASE"/>
    <property type="match status" value="1"/>
</dbReference>
<keyword evidence="17" id="KW-1185">Reference proteome</keyword>
<keyword evidence="11 12" id="KW-0804">Transcription</keyword>
<dbReference type="STRING" id="398511.BpOF4_13725"/>
<dbReference type="SMART" id="SM00400">
    <property type="entry name" value="ZnF_CHCC"/>
    <property type="match status" value="1"/>
</dbReference>
<evidence type="ECO:0000256" key="12">
    <source>
        <dbReference type="HAMAP-Rule" id="MF_00974"/>
    </source>
</evidence>
<name>D3FY37_ALKPO</name>
<dbReference type="Gene3D" id="3.40.1360.10">
    <property type="match status" value="1"/>
</dbReference>
<keyword evidence="9" id="KW-0460">Magnesium</keyword>
<evidence type="ECO:0000259" key="15">
    <source>
        <dbReference type="PROSITE" id="PS50880"/>
    </source>
</evidence>
<dbReference type="GO" id="GO:0003678">
    <property type="term" value="F:DNA helicase activity"/>
    <property type="evidence" value="ECO:0007669"/>
    <property type="project" value="InterPro"/>
</dbReference>
<feature type="zinc finger region" description="CHC2-type" evidence="12 14">
    <location>
        <begin position="45"/>
        <end position="69"/>
    </location>
</feature>
<dbReference type="InterPro" id="IPR016136">
    <property type="entry name" value="DNA_helicase_N/primase_C"/>
</dbReference>
<dbReference type="InterPro" id="IPR037068">
    <property type="entry name" value="DNA_primase_core_N_sf"/>
</dbReference>
<dbReference type="InterPro" id="IPR002694">
    <property type="entry name" value="Znf_CHC2"/>
</dbReference>
<dbReference type="GO" id="GO:0003677">
    <property type="term" value="F:DNA binding"/>
    <property type="evidence" value="ECO:0007669"/>
    <property type="project" value="UniProtKB-KW"/>
</dbReference>
<reference evidence="16 17" key="1">
    <citation type="journal article" date="2011" name="Environ. Microbiol.">
        <title>Genome of alkaliphilic Bacillus pseudofirmus OF4 reveals adaptations that support the ability to grow in an external pH range from 7.5 to 11.4.</title>
        <authorList>
            <person name="Janto B."/>
            <person name="Ahmed A."/>
            <person name="Ito M."/>
            <person name="Liu J."/>
            <person name="Hicks D.B."/>
            <person name="Pagni S."/>
            <person name="Fackelmayer O.J."/>
            <person name="Smith T.A."/>
            <person name="Earl J."/>
            <person name="Elbourne L.D."/>
            <person name="Hassan K."/>
            <person name="Paulsen I.T."/>
            <person name="Kolsto A.B."/>
            <person name="Tourasse N.J."/>
            <person name="Ehrlich G.D."/>
            <person name="Boissy R."/>
            <person name="Ivey D.M."/>
            <person name="Li G."/>
            <person name="Xue Y."/>
            <person name="Ma Y."/>
            <person name="Hu F.Z."/>
            <person name="Krulwich T.A."/>
        </authorList>
    </citation>
    <scope>NUCLEOTIDE SEQUENCE [LARGE SCALE GENOMIC DNA]</scope>
    <source>
        <strain evidence="17">ATCC BAA-2126 / JCM 17055 / OF4</strain>
    </source>
</reference>
<evidence type="ECO:0000256" key="3">
    <source>
        <dbReference type="ARBA" id="ARBA00022679"/>
    </source>
</evidence>
<keyword evidence="2 12" id="KW-0639">Primosome</keyword>
<comment type="function">
    <text evidence="12 13">RNA polymerase that catalyzes the synthesis of short RNA molecules used as primers for DNA polymerase during DNA replication.</text>
</comment>
<dbReference type="Gene3D" id="3.90.980.10">
    <property type="entry name" value="DNA primase, catalytic core, N-terminal domain"/>
    <property type="match status" value="1"/>
</dbReference>
<dbReference type="SMART" id="SM00493">
    <property type="entry name" value="TOPRIM"/>
    <property type="match status" value="1"/>
</dbReference>
<dbReference type="GO" id="GO:1990077">
    <property type="term" value="C:primosome complex"/>
    <property type="evidence" value="ECO:0007669"/>
    <property type="project" value="UniProtKB-KW"/>
</dbReference>
<evidence type="ECO:0000256" key="10">
    <source>
        <dbReference type="ARBA" id="ARBA00023125"/>
    </source>
</evidence>
<keyword evidence="10 12" id="KW-0238">DNA-binding</keyword>
<evidence type="ECO:0000256" key="5">
    <source>
        <dbReference type="ARBA" id="ARBA00022705"/>
    </source>
</evidence>
<keyword evidence="7 12" id="KW-0863">Zinc-finger</keyword>
<evidence type="ECO:0000256" key="4">
    <source>
        <dbReference type="ARBA" id="ARBA00022695"/>
    </source>
</evidence>
<dbReference type="SUPFAM" id="SSF56731">
    <property type="entry name" value="DNA primase core"/>
    <property type="match status" value="1"/>
</dbReference>
<comment type="similarity">
    <text evidence="12 13">Belongs to the DnaG primase family.</text>
</comment>
<dbReference type="InterPro" id="IPR036185">
    <property type="entry name" value="DNA_heli_DnaB-like_N_sf"/>
</dbReference>
<dbReference type="AlphaFoldDB" id="D3FY37"/>
<dbReference type="Gene3D" id="1.10.860.10">
    <property type="entry name" value="DNAb Helicase, Chain A"/>
    <property type="match status" value="1"/>
</dbReference>
<dbReference type="InterPro" id="IPR034151">
    <property type="entry name" value="TOPRIM_DnaG_bac"/>
</dbReference>
<evidence type="ECO:0000256" key="6">
    <source>
        <dbReference type="ARBA" id="ARBA00022723"/>
    </source>
</evidence>
<dbReference type="Pfam" id="PF08275">
    <property type="entry name" value="DNAG_N"/>
    <property type="match status" value="1"/>
</dbReference>
<dbReference type="InterPro" id="IPR030846">
    <property type="entry name" value="DnaG_bac"/>
</dbReference>
<organism evidence="16 17">
    <name type="scientific">Alkalihalophilus pseudofirmus (strain ATCC BAA-2126 / JCM 17055 / OF4)</name>
    <name type="common">Bacillus pseudofirmus</name>
    <dbReference type="NCBI Taxonomy" id="398511"/>
    <lineage>
        <taxon>Bacteria</taxon>
        <taxon>Bacillati</taxon>
        <taxon>Bacillota</taxon>
        <taxon>Bacilli</taxon>
        <taxon>Bacillales</taxon>
        <taxon>Bacillaceae</taxon>
        <taxon>Alkalihalophilus</taxon>
    </lineage>
</organism>
<dbReference type="Proteomes" id="UP000001544">
    <property type="component" value="Chromosome"/>
</dbReference>
<keyword evidence="6 12" id="KW-0479">Metal-binding</keyword>
<accession>D3FY37</accession>
<evidence type="ECO:0000256" key="1">
    <source>
        <dbReference type="ARBA" id="ARBA00022478"/>
    </source>
</evidence>
<evidence type="ECO:0000256" key="2">
    <source>
        <dbReference type="ARBA" id="ARBA00022515"/>
    </source>
</evidence>
<dbReference type="FunFam" id="3.90.980.10:FF:000001">
    <property type="entry name" value="DNA primase"/>
    <property type="match status" value="1"/>
</dbReference>
<dbReference type="FunFam" id="3.90.580.10:FF:000001">
    <property type="entry name" value="DNA primase"/>
    <property type="match status" value="1"/>
</dbReference>
<comment type="subunit">
    <text evidence="12">Monomer. Interacts with DnaB.</text>
</comment>
<dbReference type="PROSITE" id="PS50880">
    <property type="entry name" value="TOPRIM"/>
    <property type="match status" value="1"/>
</dbReference>
<keyword evidence="8 12" id="KW-0862">Zinc</keyword>
<dbReference type="EC" id="2.7.7.101" evidence="12"/>
<comment type="catalytic activity">
    <reaction evidence="12">
        <text>ssDNA + n NTP = ssDNA/pppN(pN)n-1 hybrid + (n-1) diphosphate.</text>
        <dbReference type="EC" id="2.7.7.101"/>
    </reaction>
</comment>
<comment type="cofactor">
    <cofactor evidence="12 13 14">
        <name>Zn(2+)</name>
        <dbReference type="ChEBI" id="CHEBI:29105"/>
    </cofactor>
    <text evidence="12 13 14">Binds 1 zinc ion per monomer.</text>
</comment>
<dbReference type="InterPro" id="IPR006171">
    <property type="entry name" value="TOPRIM_dom"/>
</dbReference>
<protein>
    <recommendedName>
        <fullName evidence="12 13">DNA primase</fullName>
        <ecNumber evidence="12">2.7.7.101</ecNumber>
    </recommendedName>
</protein>
<dbReference type="CDD" id="cd03364">
    <property type="entry name" value="TOPRIM_DnaG_primases"/>
    <property type="match status" value="1"/>
</dbReference>
<keyword evidence="3 12" id="KW-0808">Transferase</keyword>
<comment type="domain">
    <text evidence="12">Contains an N-terminal zinc-binding domain, a central core domain that contains the primase activity, and a C-terminal DnaB-binding domain.</text>
</comment>
<sequence>MVMLNMSGRIPEEKIEQIRKSTDIVEVISDYVQLKKQGRQYIGLCPFHGEKSPSFSVSQDKQLYHCFGCGAGGNVFSFLMEHEGYTFVDAAKDLAGRANIDLPVQSQGETNRHSPTKMMIDGHELASKLYHHVLTLTEEGAGGREYAKSRKFTKEQLEHFQIGFAPNRWDSLKIILDKRGFSLEMMAKAGLLGIRESDNGYYDRFRNRLMFPIWDNQGKVIAFGGRSIGSDKPKYLNSAETPIFHKSNTLYALHLARPYIRKENAAILFEGYVDVVAAWGAGITNGVATLGTSLTQEQAKVLRRNAENVTICYDSDRAGVDAAFRSATILEEAGCHVKIALMPEGLDPDDFIREFGAERFKTDVIGASLSLMAFKMRFLRKGRNLQDEGERLRYIEEVLREISSLKRAVERDHYLRQLADEFSLSLEALKQEQFQLYRAKKQQQAGKSEQPIKRHATKALNQKKLLPAYKNAERLLLAHMMRDIEIAEQVQERIGGAFNVDEHHAIAAYLFAYYGEGNEADPSQFVNRLEDPDLMRVASELAMLSVNEECSEQELIDYMKQIENYPKWVDIQQKEILMKQEHDPVAAAKLKMEIIQMKKQLH</sequence>
<dbReference type="InterPro" id="IPR050219">
    <property type="entry name" value="DnaG_primase"/>
</dbReference>
<dbReference type="InterPro" id="IPR036977">
    <property type="entry name" value="DNA_primase_Znf_CHC2"/>
</dbReference>
<dbReference type="Pfam" id="PF10410">
    <property type="entry name" value="DnaB_bind"/>
    <property type="match status" value="1"/>
</dbReference>
<dbReference type="GO" id="GO:0003899">
    <property type="term" value="F:DNA-directed RNA polymerase activity"/>
    <property type="evidence" value="ECO:0007669"/>
    <property type="project" value="UniProtKB-UniRule"/>
</dbReference>
<dbReference type="SUPFAM" id="SSF57783">
    <property type="entry name" value="Zinc beta-ribbon"/>
    <property type="match status" value="1"/>
</dbReference>
<dbReference type="Gene3D" id="3.90.580.10">
    <property type="entry name" value="Zinc finger, CHC2-type domain"/>
    <property type="match status" value="1"/>
</dbReference>
<evidence type="ECO:0000313" key="17">
    <source>
        <dbReference type="Proteomes" id="UP000001544"/>
    </source>
</evidence>
<dbReference type="HAMAP" id="MF_00974">
    <property type="entry name" value="DNA_primase_DnaG"/>
    <property type="match status" value="1"/>
</dbReference>
<proteinExistence type="inferred from homology"/>
<keyword evidence="1 12" id="KW-0240">DNA-directed RNA polymerase</keyword>
<dbReference type="EMBL" id="CP001878">
    <property type="protein sequence ID" value="ADC50796.1"/>
    <property type="molecule type" value="Genomic_DNA"/>
</dbReference>
<dbReference type="Pfam" id="PF01807">
    <property type="entry name" value="Zn_ribbon_DnaG"/>
    <property type="match status" value="1"/>
</dbReference>
<evidence type="ECO:0000256" key="14">
    <source>
        <dbReference type="PIRSR" id="PIRSR002811-1"/>
    </source>
</evidence>
<dbReference type="SUPFAM" id="SSF48024">
    <property type="entry name" value="N-terminal domain of DnaB helicase"/>
    <property type="match status" value="1"/>
</dbReference>
<evidence type="ECO:0000256" key="13">
    <source>
        <dbReference type="PIRNR" id="PIRNR002811"/>
    </source>
</evidence>
<dbReference type="GO" id="GO:0000428">
    <property type="term" value="C:DNA-directed RNA polymerase complex"/>
    <property type="evidence" value="ECO:0007669"/>
    <property type="project" value="UniProtKB-KW"/>
</dbReference>
<dbReference type="GO" id="GO:0005737">
    <property type="term" value="C:cytoplasm"/>
    <property type="evidence" value="ECO:0007669"/>
    <property type="project" value="TreeGrafter"/>
</dbReference>
<keyword evidence="5 12" id="KW-0235">DNA replication</keyword>
<dbReference type="eggNOG" id="COG0358">
    <property type="taxonomic scope" value="Bacteria"/>
</dbReference>
<keyword evidence="4 12" id="KW-0548">Nucleotidyltransferase</keyword>
<feature type="domain" description="Toprim" evidence="15">
    <location>
        <begin position="264"/>
        <end position="345"/>
    </location>
</feature>
<evidence type="ECO:0000256" key="11">
    <source>
        <dbReference type="ARBA" id="ARBA00023163"/>
    </source>
</evidence>
<evidence type="ECO:0000313" key="16">
    <source>
        <dbReference type="EMBL" id="ADC50796.1"/>
    </source>
</evidence>
<dbReference type="HOGENOM" id="CLU_013501_3_3_9"/>
<dbReference type="Pfam" id="PF13155">
    <property type="entry name" value="Toprim_2"/>
    <property type="match status" value="1"/>
</dbReference>